<dbReference type="InterPro" id="IPR021889">
    <property type="entry name" value="DUF3500"/>
</dbReference>
<dbReference type="PANTHER" id="PTHR37489:SF1">
    <property type="entry name" value="DUF3500 DOMAIN-CONTAINING PROTEIN"/>
    <property type="match status" value="1"/>
</dbReference>
<dbReference type="OrthoDB" id="581140at2"/>
<evidence type="ECO:0000313" key="1">
    <source>
        <dbReference type="EMBL" id="KOY16586.1"/>
    </source>
</evidence>
<reference evidence="1 2" key="1">
    <citation type="submission" date="2015-08" db="EMBL/GenBank/DDBJ databases">
        <title>Draft genome sequence of cellulolytic and xylanolytic Paenibacillus sp. A59, isolated from a decaying forest soil from Patagonia, Argentina.</title>
        <authorList>
            <person name="Ghio S."/>
            <person name="Caceres A.M."/>
            <person name="Talia P."/>
            <person name="Grasso D."/>
            <person name="Campos E."/>
        </authorList>
    </citation>
    <scope>NUCLEOTIDE SEQUENCE [LARGE SCALE GENOMIC DNA]</scope>
    <source>
        <strain evidence="1 2">A59</strain>
    </source>
</reference>
<evidence type="ECO:0000313" key="2">
    <source>
        <dbReference type="Proteomes" id="UP000037688"/>
    </source>
</evidence>
<dbReference type="EMBL" id="LITU01000053">
    <property type="protein sequence ID" value="KOY16586.1"/>
    <property type="molecule type" value="Genomic_DNA"/>
</dbReference>
<name>A0A0M9BR12_9BACL</name>
<protein>
    <recommendedName>
        <fullName evidence="3">DUF3500 domain-containing protein</fullName>
    </recommendedName>
</protein>
<dbReference type="PANTHER" id="PTHR37489">
    <property type="entry name" value="DUF3500 DOMAIN-CONTAINING PROTEIN"/>
    <property type="match status" value="1"/>
</dbReference>
<keyword evidence="2" id="KW-1185">Reference proteome</keyword>
<sequence length="333" mass="37073">MRISTARVAHTYNCPTTLNGKVVELAKSFAATLSYDQLRDLNQDYSLKNVVNWSNYPQATMGHRGRSGLRIGRLSEEQWTSLNVLLAAATGSGKNKGYDEIQQILNADDYLRDYGVARDYGRENFYVAFLGTPSDSGTWELQFGGHHLAVANTYTGGNLVGATPSFRGTEPFSTFEYNGISNQPQQQAQRTFVAPLASFDNDQLSLSRLRDKYRDLLLGPGKDWAFPTTAEGIRGFELREDQRALLLAAIETYVSSIDDENAARILAGYEDELDFTYVAYSGSTSLSKPKDYIRIDGPSVWIEFSMHSGIILSDPHPHAVWRDKNTDYGGNAF</sequence>
<organism evidence="1 2">
    <name type="scientific">Paenibacillus xylanivorans</name>
    <dbReference type="NCBI Taxonomy" id="1705561"/>
    <lineage>
        <taxon>Bacteria</taxon>
        <taxon>Bacillati</taxon>
        <taxon>Bacillota</taxon>
        <taxon>Bacilli</taxon>
        <taxon>Bacillales</taxon>
        <taxon>Paenibacillaceae</taxon>
        <taxon>Paenibacillus</taxon>
    </lineage>
</organism>
<dbReference type="PATRIC" id="fig|1705561.3.peg.2315"/>
<dbReference type="AlphaFoldDB" id="A0A0M9BR12"/>
<gene>
    <name evidence="1" type="ORF">AMS66_12145</name>
</gene>
<dbReference type="Pfam" id="PF12006">
    <property type="entry name" value="DUF3500"/>
    <property type="match status" value="1"/>
</dbReference>
<proteinExistence type="predicted"/>
<dbReference type="Proteomes" id="UP000037688">
    <property type="component" value="Unassembled WGS sequence"/>
</dbReference>
<accession>A0A0M9BR12</accession>
<evidence type="ECO:0008006" key="3">
    <source>
        <dbReference type="Google" id="ProtNLM"/>
    </source>
</evidence>
<comment type="caution">
    <text evidence="1">The sequence shown here is derived from an EMBL/GenBank/DDBJ whole genome shotgun (WGS) entry which is preliminary data.</text>
</comment>